<name>A0A167Q5B6_CALVF</name>
<dbReference type="Proteomes" id="UP000076738">
    <property type="component" value="Unassembled WGS sequence"/>
</dbReference>
<feature type="region of interest" description="Disordered" evidence="1">
    <location>
        <begin position="1"/>
        <end position="22"/>
    </location>
</feature>
<sequence length="273" mass="29048">MTLLSLSHTTSQAGSGEARTSGSPTEVAWSILWPSAPPASASKDMRFSSCYSGFAETKHNLSLLNWTHTGTRMMLILHFHLCRSTSFPSGFPILVHPSASSFPPYTACTPRPPYTPPTAKSYWNPLLISALVPLLIPAGICPPSSSNPARPPSPERSSSAARCAASSSARVGRGGMGGVFVAGEAALGEAEDVVEAAVRGEELLGEAVAEEVEEAARRRALIEGLTLLAAAVASMMRLLYISNFRLCSQCCQSQCRRRNGGQRSVDHRLCRAC</sequence>
<keyword evidence="3" id="KW-1185">Reference proteome</keyword>
<protein>
    <submittedName>
        <fullName evidence="2">Uncharacterized protein</fullName>
    </submittedName>
</protein>
<accession>A0A167Q5B6</accession>
<evidence type="ECO:0000313" key="2">
    <source>
        <dbReference type="EMBL" id="KZO99426.1"/>
    </source>
</evidence>
<dbReference type="EMBL" id="KV417272">
    <property type="protein sequence ID" value="KZO99426.1"/>
    <property type="molecule type" value="Genomic_DNA"/>
</dbReference>
<organism evidence="2 3">
    <name type="scientific">Calocera viscosa (strain TUFC12733)</name>
    <dbReference type="NCBI Taxonomy" id="1330018"/>
    <lineage>
        <taxon>Eukaryota</taxon>
        <taxon>Fungi</taxon>
        <taxon>Dikarya</taxon>
        <taxon>Basidiomycota</taxon>
        <taxon>Agaricomycotina</taxon>
        <taxon>Dacrymycetes</taxon>
        <taxon>Dacrymycetales</taxon>
        <taxon>Dacrymycetaceae</taxon>
        <taxon>Calocera</taxon>
    </lineage>
</organism>
<gene>
    <name evidence="2" type="ORF">CALVIDRAFT_380969</name>
</gene>
<dbReference type="AlphaFoldDB" id="A0A167Q5B6"/>
<evidence type="ECO:0000256" key="1">
    <source>
        <dbReference type="SAM" id="MobiDB-lite"/>
    </source>
</evidence>
<proteinExistence type="predicted"/>
<reference evidence="2 3" key="1">
    <citation type="journal article" date="2016" name="Mol. Biol. Evol.">
        <title>Comparative Genomics of Early-Diverging Mushroom-Forming Fungi Provides Insights into the Origins of Lignocellulose Decay Capabilities.</title>
        <authorList>
            <person name="Nagy L.G."/>
            <person name="Riley R."/>
            <person name="Tritt A."/>
            <person name="Adam C."/>
            <person name="Daum C."/>
            <person name="Floudas D."/>
            <person name="Sun H."/>
            <person name="Yadav J.S."/>
            <person name="Pangilinan J."/>
            <person name="Larsson K.H."/>
            <person name="Matsuura K."/>
            <person name="Barry K."/>
            <person name="Labutti K."/>
            <person name="Kuo R."/>
            <person name="Ohm R.A."/>
            <person name="Bhattacharya S.S."/>
            <person name="Shirouzu T."/>
            <person name="Yoshinaga Y."/>
            <person name="Martin F.M."/>
            <person name="Grigoriev I.V."/>
            <person name="Hibbett D.S."/>
        </authorList>
    </citation>
    <scope>NUCLEOTIDE SEQUENCE [LARGE SCALE GENOMIC DNA]</scope>
    <source>
        <strain evidence="2 3">TUFC12733</strain>
    </source>
</reference>
<evidence type="ECO:0000313" key="3">
    <source>
        <dbReference type="Proteomes" id="UP000076738"/>
    </source>
</evidence>